<reference evidence="2" key="1">
    <citation type="journal article" date="2019" name="Int. J. Syst. Evol. Microbiol.">
        <title>The Global Catalogue of Microorganisms (GCM) 10K type strain sequencing project: providing services to taxonomists for standard genome sequencing and annotation.</title>
        <authorList>
            <consortium name="The Broad Institute Genomics Platform"/>
            <consortium name="The Broad Institute Genome Sequencing Center for Infectious Disease"/>
            <person name="Wu L."/>
            <person name="Ma J."/>
        </authorList>
    </citation>
    <scope>NUCLEOTIDE SEQUENCE [LARGE SCALE GENOMIC DNA]</scope>
    <source>
        <strain evidence="2">JCM 18123</strain>
    </source>
</reference>
<organism evidence="1 2">
    <name type="scientific">Streptomonospora halophila</name>
    <dbReference type="NCBI Taxonomy" id="427369"/>
    <lineage>
        <taxon>Bacteria</taxon>
        <taxon>Bacillati</taxon>
        <taxon>Actinomycetota</taxon>
        <taxon>Actinomycetes</taxon>
        <taxon>Streptosporangiales</taxon>
        <taxon>Nocardiopsidaceae</taxon>
        <taxon>Streptomonospora</taxon>
    </lineage>
</organism>
<gene>
    <name evidence="1" type="ORF">GCM10023224_05850</name>
</gene>
<protein>
    <submittedName>
        <fullName evidence="1">Uncharacterized protein</fullName>
    </submittedName>
</protein>
<dbReference type="EMBL" id="BAABIK010000002">
    <property type="protein sequence ID" value="GAA4929203.1"/>
    <property type="molecule type" value="Genomic_DNA"/>
</dbReference>
<evidence type="ECO:0000313" key="1">
    <source>
        <dbReference type="EMBL" id="GAA4929203.1"/>
    </source>
</evidence>
<keyword evidence="2" id="KW-1185">Reference proteome</keyword>
<name>A0ABP9G640_9ACTN</name>
<comment type="caution">
    <text evidence="1">The sequence shown here is derived from an EMBL/GenBank/DDBJ whole genome shotgun (WGS) entry which is preliminary data.</text>
</comment>
<sequence length="173" mass="20377">MATNEDLPKVAYCWTWNYRRNRIGTPLTESEASSRDAEGDEYTAVLSTHPGLSHPILVTICWKNAYASTQFLDDHGRPHVQYEFAKVSDKQLFLKRVFIWEYPDDNPRLTVKDSKVYEEFDYREDGYLKHTKFNEYENVKDIAEYKETSVEANWEPVPEFGEYGSIARWERST</sequence>
<dbReference type="Proteomes" id="UP001499993">
    <property type="component" value="Unassembled WGS sequence"/>
</dbReference>
<proteinExistence type="predicted"/>
<dbReference type="RefSeq" id="WP_345555355.1">
    <property type="nucleotide sequence ID" value="NZ_BAABIK010000002.1"/>
</dbReference>
<accession>A0ABP9G640</accession>
<evidence type="ECO:0000313" key="2">
    <source>
        <dbReference type="Proteomes" id="UP001499993"/>
    </source>
</evidence>